<evidence type="ECO:0000313" key="3">
    <source>
        <dbReference type="EMBL" id="XAN09160.1"/>
    </source>
</evidence>
<name>A0ABZ3FWU8_9ACTN</name>
<dbReference type="PANTHER" id="PTHR30204:SF98">
    <property type="entry name" value="HTH-TYPE TRANSCRIPTIONAL REGULATOR ADHR"/>
    <property type="match status" value="1"/>
</dbReference>
<evidence type="ECO:0000313" key="4">
    <source>
        <dbReference type="Proteomes" id="UP001442841"/>
    </source>
</evidence>
<dbReference type="SUPFAM" id="SSF46955">
    <property type="entry name" value="Putative DNA-binding domain"/>
    <property type="match status" value="1"/>
</dbReference>
<dbReference type="Pfam" id="PF13411">
    <property type="entry name" value="MerR_1"/>
    <property type="match status" value="1"/>
</dbReference>
<protein>
    <submittedName>
        <fullName evidence="3">MerR family transcriptional regulator</fullName>
    </submittedName>
</protein>
<evidence type="ECO:0000259" key="2">
    <source>
        <dbReference type="PROSITE" id="PS50937"/>
    </source>
</evidence>
<dbReference type="InterPro" id="IPR047057">
    <property type="entry name" value="MerR_fam"/>
</dbReference>
<dbReference type="SMART" id="SM00422">
    <property type="entry name" value="HTH_MERR"/>
    <property type="match status" value="1"/>
</dbReference>
<dbReference type="Proteomes" id="UP001442841">
    <property type="component" value="Chromosome"/>
</dbReference>
<proteinExistence type="predicted"/>
<feature type="domain" description="HTH merR-type" evidence="2">
    <location>
        <begin position="1"/>
        <end position="70"/>
    </location>
</feature>
<dbReference type="CDD" id="cd04780">
    <property type="entry name" value="HTH_MerR-like_sg5"/>
    <property type="match status" value="1"/>
</dbReference>
<dbReference type="InterPro" id="IPR000551">
    <property type="entry name" value="MerR-type_HTH_dom"/>
</dbReference>
<keyword evidence="4" id="KW-1185">Reference proteome</keyword>
<reference evidence="3 4" key="1">
    <citation type="submission" date="2024-04" db="EMBL/GenBank/DDBJ databases">
        <title>Isolation of an actinomycete strain from pig manure.</title>
        <authorList>
            <person name="Gong T."/>
            <person name="Yu Z."/>
            <person name="An M."/>
            <person name="Wei C."/>
            <person name="Yang W."/>
            <person name="Liu L."/>
        </authorList>
    </citation>
    <scope>NUCLEOTIDE SEQUENCE [LARGE SCALE GENOMIC DNA]</scope>
    <source>
        <strain evidence="3 4">ZF39</strain>
    </source>
</reference>
<organism evidence="3 4">
    <name type="scientific">Ammonicoccus fulvus</name>
    <dbReference type="NCBI Taxonomy" id="3138240"/>
    <lineage>
        <taxon>Bacteria</taxon>
        <taxon>Bacillati</taxon>
        <taxon>Actinomycetota</taxon>
        <taxon>Actinomycetes</taxon>
        <taxon>Propionibacteriales</taxon>
        <taxon>Propionibacteriaceae</taxon>
        <taxon>Ammonicoccus</taxon>
    </lineage>
</organism>
<dbReference type="EMBL" id="CP154795">
    <property type="protein sequence ID" value="XAN09160.1"/>
    <property type="molecule type" value="Genomic_DNA"/>
</dbReference>
<dbReference type="PRINTS" id="PR00040">
    <property type="entry name" value="HTHMERR"/>
</dbReference>
<dbReference type="RefSeq" id="WP_425310617.1">
    <property type="nucleotide sequence ID" value="NZ_CP154795.1"/>
</dbReference>
<accession>A0ABZ3FWU8</accession>
<evidence type="ECO:0000256" key="1">
    <source>
        <dbReference type="ARBA" id="ARBA00023125"/>
    </source>
</evidence>
<gene>
    <name evidence="3" type="ORF">AADG42_18165</name>
</gene>
<dbReference type="PANTHER" id="PTHR30204">
    <property type="entry name" value="REDOX-CYCLING DRUG-SENSING TRANSCRIPTIONAL ACTIVATOR SOXR"/>
    <property type="match status" value="1"/>
</dbReference>
<dbReference type="PROSITE" id="PS50937">
    <property type="entry name" value="HTH_MERR_2"/>
    <property type="match status" value="1"/>
</dbReference>
<keyword evidence="1" id="KW-0238">DNA-binding</keyword>
<sequence length="208" mass="22720">MRMAELSRESGLPVATIKFYLREGLLPPGERTSPNQARYSDEHVRRLRLTRALIDVGGLSVASARAVLDAMEEGPIAALATAQDAMVEPIGAEDQWSRERYEELVQNMGWEVYADSAAAQHLRDLLVTARNAAGIDFVADWSAYAEHADAVARHDLAWIAGLPDLEGTISGAVVGTVLGAAYFNALRMLAHQHYSKQRWPNASLPPAE</sequence>
<dbReference type="Gene3D" id="1.10.1660.10">
    <property type="match status" value="1"/>
</dbReference>
<dbReference type="InterPro" id="IPR009061">
    <property type="entry name" value="DNA-bd_dom_put_sf"/>
</dbReference>